<feature type="compositionally biased region" description="Low complexity" evidence="3">
    <location>
        <begin position="45"/>
        <end position="61"/>
    </location>
</feature>
<proteinExistence type="predicted"/>
<dbReference type="GeneID" id="120111088"/>
<feature type="region of interest" description="Disordered" evidence="3">
    <location>
        <begin position="1"/>
        <end position="67"/>
    </location>
</feature>
<name>A0A8B9AHJ3_PHODC</name>
<keyword evidence="2" id="KW-0804">Transcription</keyword>
<evidence type="ECO:0000256" key="1">
    <source>
        <dbReference type="ARBA" id="ARBA00023015"/>
    </source>
</evidence>
<evidence type="ECO:0000256" key="3">
    <source>
        <dbReference type="SAM" id="MobiDB-lite"/>
    </source>
</evidence>
<dbReference type="PANTHER" id="PTHR33124:SF57">
    <property type="entry name" value="TRANSCRIPTION FACTOR UPBEAT-LIKE PROTEIN"/>
    <property type="match status" value="1"/>
</dbReference>
<dbReference type="OrthoDB" id="786401at2759"/>
<dbReference type="PANTHER" id="PTHR33124">
    <property type="entry name" value="TRANSCRIPTION FACTOR IBH1-LIKE 1"/>
    <property type="match status" value="1"/>
</dbReference>
<protein>
    <submittedName>
        <fullName evidence="5">Uncharacterized protein LOC120111088</fullName>
    </submittedName>
</protein>
<sequence>MSFAFQSTMLRPAAPKPPTRRRSHGRRRALKPSRKCFDGRTWKQSRSNRNPPSSSSSSSSSKGVAERLEALKRLIPSMATGEAAEKAAAAAAASPDRLFEEAADYILLLKTQVEILKHLVDHYSPAESNATVS</sequence>
<evidence type="ECO:0000313" key="5">
    <source>
        <dbReference type="RefSeq" id="XP_038983463.1"/>
    </source>
</evidence>
<gene>
    <name evidence="5" type="primary">LOC120111088</name>
</gene>
<evidence type="ECO:0000256" key="2">
    <source>
        <dbReference type="ARBA" id="ARBA00023163"/>
    </source>
</evidence>
<dbReference type="KEGG" id="pda:120111088"/>
<keyword evidence="1" id="KW-0805">Transcription regulation</keyword>
<feature type="compositionally biased region" description="Basic residues" evidence="3">
    <location>
        <begin position="18"/>
        <end position="34"/>
    </location>
</feature>
<dbReference type="AlphaFoldDB" id="A0A8B9AHJ3"/>
<evidence type="ECO:0000313" key="4">
    <source>
        <dbReference type="Proteomes" id="UP000228380"/>
    </source>
</evidence>
<reference evidence="5" key="2">
    <citation type="submission" date="2025-08" db="UniProtKB">
        <authorList>
            <consortium name="RefSeq"/>
        </authorList>
    </citation>
    <scope>IDENTIFICATION</scope>
    <source>
        <tissue evidence="5">Young leaves</tissue>
    </source>
</reference>
<keyword evidence="4" id="KW-1185">Reference proteome</keyword>
<reference evidence="4" key="1">
    <citation type="journal article" date="2019" name="Nat. Commun.">
        <title>Genome-wide association mapping of date palm fruit traits.</title>
        <authorList>
            <person name="Hazzouri K.M."/>
            <person name="Gros-Balthazard M."/>
            <person name="Flowers J.M."/>
            <person name="Copetti D."/>
            <person name="Lemansour A."/>
            <person name="Lebrun M."/>
            <person name="Masmoudi K."/>
            <person name="Ferrand S."/>
            <person name="Dhar M.I."/>
            <person name="Fresquez Z.A."/>
            <person name="Rosas U."/>
            <person name="Zhang J."/>
            <person name="Talag J."/>
            <person name="Lee S."/>
            <person name="Kudrna D."/>
            <person name="Powell R.F."/>
            <person name="Leitch I.J."/>
            <person name="Krueger R.R."/>
            <person name="Wing R.A."/>
            <person name="Amiri K.M.A."/>
            <person name="Purugganan M.D."/>
        </authorList>
    </citation>
    <scope>NUCLEOTIDE SEQUENCE [LARGE SCALE GENOMIC DNA]</scope>
    <source>
        <strain evidence="4">cv. Khalas</strain>
    </source>
</reference>
<dbReference type="Proteomes" id="UP000228380">
    <property type="component" value="Chromosome 6"/>
</dbReference>
<dbReference type="GO" id="GO:0006355">
    <property type="term" value="P:regulation of DNA-templated transcription"/>
    <property type="evidence" value="ECO:0007669"/>
    <property type="project" value="InterPro"/>
</dbReference>
<dbReference type="RefSeq" id="XP_038983463.1">
    <property type="nucleotide sequence ID" value="XM_039127535.1"/>
</dbReference>
<accession>A0A8B9AHJ3</accession>
<dbReference type="InterPro" id="IPR044660">
    <property type="entry name" value="IBH1-like"/>
</dbReference>
<organism evidence="4 5">
    <name type="scientific">Phoenix dactylifera</name>
    <name type="common">Date palm</name>
    <dbReference type="NCBI Taxonomy" id="42345"/>
    <lineage>
        <taxon>Eukaryota</taxon>
        <taxon>Viridiplantae</taxon>
        <taxon>Streptophyta</taxon>
        <taxon>Embryophyta</taxon>
        <taxon>Tracheophyta</taxon>
        <taxon>Spermatophyta</taxon>
        <taxon>Magnoliopsida</taxon>
        <taxon>Liliopsida</taxon>
        <taxon>Arecaceae</taxon>
        <taxon>Coryphoideae</taxon>
        <taxon>Phoeniceae</taxon>
        <taxon>Phoenix</taxon>
    </lineage>
</organism>